<evidence type="ECO:0000256" key="12">
    <source>
        <dbReference type="ARBA" id="ARBA00025217"/>
    </source>
</evidence>
<comment type="subcellular location">
    <subcellularLocation>
        <location evidence="1 14">Cytoplasm</location>
    </subcellularLocation>
</comment>
<dbReference type="GO" id="GO:0000049">
    <property type="term" value="F:tRNA binding"/>
    <property type="evidence" value="ECO:0007669"/>
    <property type="project" value="InterPro"/>
</dbReference>
<dbReference type="GO" id="GO:0005524">
    <property type="term" value="F:ATP binding"/>
    <property type="evidence" value="ECO:0007669"/>
    <property type="project" value="UniProtKB-UniRule"/>
</dbReference>
<dbReference type="PROSITE" id="PS00178">
    <property type="entry name" value="AA_TRNA_LIGASE_I"/>
    <property type="match status" value="1"/>
</dbReference>
<feature type="binding site" evidence="14">
    <location>
        <position position="918"/>
    </location>
    <ligand>
        <name>Zn(2+)</name>
        <dbReference type="ChEBI" id="CHEBI:29105"/>
    </ligand>
</feature>
<dbReference type="InterPro" id="IPR014729">
    <property type="entry name" value="Rossmann-like_a/b/a_fold"/>
</dbReference>
<dbReference type="GO" id="GO:0005829">
    <property type="term" value="C:cytosol"/>
    <property type="evidence" value="ECO:0007669"/>
    <property type="project" value="TreeGrafter"/>
</dbReference>
<dbReference type="FunFam" id="1.10.730.20:FF:000001">
    <property type="entry name" value="Isoleucine--tRNA ligase"/>
    <property type="match status" value="1"/>
</dbReference>
<feature type="domain" description="Aminoacyl-tRNA synthetase class Ia" evidence="15">
    <location>
        <begin position="28"/>
        <end position="638"/>
    </location>
</feature>
<keyword evidence="10 14" id="KW-0648">Protein biosynthesis</keyword>
<dbReference type="PRINTS" id="PR00984">
    <property type="entry name" value="TRNASYNTHILE"/>
</dbReference>
<dbReference type="FunFam" id="3.40.50.620:FF:000048">
    <property type="entry name" value="Isoleucine--tRNA ligase"/>
    <property type="match status" value="1"/>
</dbReference>
<comment type="catalytic activity">
    <reaction evidence="13 14">
        <text>tRNA(Ile) + L-isoleucine + ATP = L-isoleucyl-tRNA(Ile) + AMP + diphosphate</text>
        <dbReference type="Rhea" id="RHEA:11060"/>
        <dbReference type="Rhea" id="RHEA-COMP:9666"/>
        <dbReference type="Rhea" id="RHEA-COMP:9695"/>
        <dbReference type="ChEBI" id="CHEBI:30616"/>
        <dbReference type="ChEBI" id="CHEBI:33019"/>
        <dbReference type="ChEBI" id="CHEBI:58045"/>
        <dbReference type="ChEBI" id="CHEBI:78442"/>
        <dbReference type="ChEBI" id="CHEBI:78528"/>
        <dbReference type="ChEBI" id="CHEBI:456215"/>
        <dbReference type="EC" id="6.1.1.5"/>
    </reaction>
</comment>
<comment type="subunit">
    <text evidence="3 14">Monomer.</text>
</comment>
<comment type="cofactor">
    <cofactor evidence="14">
        <name>Zn(2+)</name>
        <dbReference type="ChEBI" id="CHEBI:29105"/>
    </cofactor>
    <text evidence="14">Binds 1 zinc ion per subunit.</text>
</comment>
<dbReference type="Gene3D" id="1.10.730.20">
    <property type="match status" value="1"/>
</dbReference>
<dbReference type="InterPro" id="IPR033708">
    <property type="entry name" value="Anticodon_Ile_BEm"/>
</dbReference>
<feature type="short sequence motif" description="'HIGH' region" evidence="14">
    <location>
        <begin position="58"/>
        <end position="68"/>
    </location>
</feature>
<gene>
    <name evidence="14 18" type="primary">ileS</name>
    <name evidence="18" type="ORF">Lnau_0067</name>
</gene>
<feature type="domain" description="Methionyl/Valyl/Leucyl/Isoleucyl-tRNA synthetase anticodon-binding" evidence="17">
    <location>
        <begin position="683"/>
        <end position="836"/>
    </location>
</feature>
<evidence type="ECO:0000256" key="10">
    <source>
        <dbReference type="ARBA" id="ARBA00022917"/>
    </source>
</evidence>
<dbReference type="Pfam" id="PF08264">
    <property type="entry name" value="Anticodon_1"/>
    <property type="match status" value="1"/>
</dbReference>
<dbReference type="STRING" id="45070.Lnau_0067"/>
<sequence length="932" mass="106332">MAEYKDTLNLPDTSFPMKANLAQREPQMIVNWQTKAIYEKMRDFGAGSKRFILHDGPPYANGHLHCGHALNKILKDIITKSKALSGFDAPFVPGWDCHGLPIELNVEKKVGKAGMKISAAEFRAKCREYAASQIDIQRKEFERLGVFGDWQHPYVTMDYSYEANIIRALGKVIENGHLQQGFKPVHWCIECGSALAEAEVEYEDKTSPSIDVAFYAAEPEKILALVDSSLTLKPVIVPIWTTTPWSLPANEAVCLHPEYEYVLVDIGDNYYLLSHDLLKSVMARYGIENYQIKGKAKGQVFEKISLRHPFNERQVPLILGGHVTIDSGTGCVHTAPAHGPEDYQVGQAYHLPLINPVMANGCYAKDVPLFAGLSVLKVNEKIIEVLQEHQVLLHHESIRHSYPLCWRHKTPMIFLATPQWFIAMDKNGLRQAIKAEIEKVNWVPDWGKARIANMVETRPDWCISRQRAWGTPMPLFVHKSTRELHPKTIELLEQIALKVEKSGINAWFDLDIAEFLGADANDYEKISDTLDVWFDSGVSHYCVLKQNEKLGLPADVYFEGSDQHRGWFNSSLTTAVAIYGHAPYKTVLTHGYTVDAEGKKLSKSKGNYVALDKLVNQHGADILRLWVASTDYRHEVSISEEIIKRNADAYRRIRNTARFLLANLFDFVPEENLLKATQLVELDRWAIKRSQELQEEIKEAYKNYHFHVIYQKIHNFCAVDMGSFYLDVIKDRQYTTAKNSLARRSCQTAMYHIVQALTRWLAPILSFTADEIWQFIPGERSESVFLEQWYEQWPQIETMDMIFWQQLQAVRNEVNKALESQRKEGVIGSALAAEVTLYAGEQLFPVLSKLGEELRFVLITSSAIVKPMDQCKAEILRSSDLDLAISVRASEYEKCGRCWHRREEVGSDSEHPELCQRCIDNISGRDEVRHFA</sequence>
<accession>A0A0W0X475</accession>
<dbReference type="InterPro" id="IPR013155">
    <property type="entry name" value="M/V/L/I-tRNA-synth_anticd-bd"/>
</dbReference>
<evidence type="ECO:0000259" key="17">
    <source>
        <dbReference type="Pfam" id="PF08264"/>
    </source>
</evidence>
<dbReference type="InterPro" id="IPR002300">
    <property type="entry name" value="aa-tRNA-synth_Ia"/>
</dbReference>
<dbReference type="GO" id="GO:0004822">
    <property type="term" value="F:isoleucine-tRNA ligase activity"/>
    <property type="evidence" value="ECO:0007669"/>
    <property type="project" value="UniProtKB-UniRule"/>
</dbReference>
<evidence type="ECO:0000256" key="9">
    <source>
        <dbReference type="ARBA" id="ARBA00022840"/>
    </source>
</evidence>
<dbReference type="AlphaFoldDB" id="A0A0W0X475"/>
<dbReference type="InterPro" id="IPR002301">
    <property type="entry name" value="Ile-tRNA-ligase"/>
</dbReference>
<organism evidence="18 19">
    <name type="scientific">Legionella nautarum</name>
    <dbReference type="NCBI Taxonomy" id="45070"/>
    <lineage>
        <taxon>Bacteria</taxon>
        <taxon>Pseudomonadati</taxon>
        <taxon>Pseudomonadota</taxon>
        <taxon>Gammaproteobacteria</taxon>
        <taxon>Legionellales</taxon>
        <taxon>Legionellaceae</taxon>
        <taxon>Legionella</taxon>
    </lineage>
</organism>
<keyword evidence="6 14" id="KW-0479">Metal-binding</keyword>
<comment type="domain">
    <text evidence="14">IleRS has two distinct active sites: one for aminoacylation and one for editing. The misactivated valine is translocated from the active site to the editing site, which sterically excludes the correctly activated isoleucine. The single editing site contains two valyl binding pockets, one specific for each substrate (Val-AMP or Val-tRNA(Ile)).</text>
</comment>
<feature type="binding site" evidence="14">
    <location>
        <position position="603"/>
    </location>
    <ligand>
        <name>ATP</name>
        <dbReference type="ChEBI" id="CHEBI:30616"/>
    </ligand>
</feature>
<comment type="caution">
    <text evidence="18">The sequence shown here is derived from an EMBL/GenBank/DDBJ whole genome shotgun (WGS) entry which is preliminary data.</text>
</comment>
<comment type="similarity">
    <text evidence="2 14">Belongs to the class-I aminoacyl-tRNA synthetase family. IleS type 1 subfamily.</text>
</comment>
<dbReference type="Proteomes" id="UP000054725">
    <property type="component" value="Unassembled WGS sequence"/>
</dbReference>
<evidence type="ECO:0000259" key="15">
    <source>
        <dbReference type="Pfam" id="PF00133"/>
    </source>
</evidence>
<proteinExistence type="inferred from homology"/>
<evidence type="ECO:0000313" key="19">
    <source>
        <dbReference type="Proteomes" id="UP000054725"/>
    </source>
</evidence>
<dbReference type="PANTHER" id="PTHR42765">
    <property type="entry name" value="SOLEUCYL-TRNA SYNTHETASE"/>
    <property type="match status" value="1"/>
</dbReference>
<feature type="short sequence motif" description="'KMSKS' region" evidence="14">
    <location>
        <begin position="600"/>
        <end position="604"/>
    </location>
</feature>
<dbReference type="GO" id="GO:0008270">
    <property type="term" value="F:zinc ion binding"/>
    <property type="evidence" value="ECO:0007669"/>
    <property type="project" value="UniProtKB-UniRule"/>
</dbReference>
<dbReference type="InterPro" id="IPR050081">
    <property type="entry name" value="Ile-tRNA_ligase"/>
</dbReference>
<comment type="function">
    <text evidence="12 14">Catalyzes the attachment of isoleucine to tRNA(Ile). As IleRS can inadvertently accommodate and process structurally similar amino acids such as valine, to avoid such errors it has two additional distinct tRNA(Ile)-dependent editing activities. One activity is designated as 'pretransfer' editing and involves the hydrolysis of activated Val-AMP. The other activity is designated 'posttransfer' editing and involves deacylation of mischarged Val-tRNA(Ile).</text>
</comment>
<dbReference type="OrthoDB" id="9810365at2"/>
<dbReference type="SUPFAM" id="SSF50677">
    <property type="entry name" value="ValRS/IleRS/LeuRS editing domain"/>
    <property type="match status" value="1"/>
</dbReference>
<evidence type="ECO:0000256" key="5">
    <source>
        <dbReference type="ARBA" id="ARBA00022598"/>
    </source>
</evidence>
<dbReference type="InterPro" id="IPR010663">
    <property type="entry name" value="Znf_FPG/IleRS"/>
</dbReference>
<dbReference type="Pfam" id="PF00133">
    <property type="entry name" value="tRNA-synt_1"/>
    <property type="match status" value="1"/>
</dbReference>
<evidence type="ECO:0000313" key="18">
    <source>
        <dbReference type="EMBL" id="KTD39300.1"/>
    </source>
</evidence>
<keyword evidence="11 14" id="KW-0030">Aminoacyl-tRNA synthetase</keyword>
<keyword evidence="8 14" id="KW-0862">Zinc</keyword>
<evidence type="ECO:0000256" key="3">
    <source>
        <dbReference type="ARBA" id="ARBA00011245"/>
    </source>
</evidence>
<dbReference type="NCBIfam" id="TIGR00392">
    <property type="entry name" value="ileS"/>
    <property type="match status" value="1"/>
</dbReference>
<dbReference type="InterPro" id="IPR009080">
    <property type="entry name" value="tRNAsynth_Ia_anticodon-bd"/>
</dbReference>
<feature type="domain" description="Zinc finger FPG/IleRS-type" evidence="16">
    <location>
        <begin position="893"/>
        <end position="921"/>
    </location>
</feature>
<dbReference type="SUPFAM" id="SSF52374">
    <property type="entry name" value="Nucleotidylyl transferase"/>
    <property type="match status" value="1"/>
</dbReference>
<evidence type="ECO:0000256" key="6">
    <source>
        <dbReference type="ARBA" id="ARBA00022723"/>
    </source>
</evidence>
<keyword evidence="4 14" id="KW-0963">Cytoplasm</keyword>
<dbReference type="Gene3D" id="3.90.740.10">
    <property type="entry name" value="Valyl/Leucyl/Isoleucyl-tRNA synthetase, editing domain"/>
    <property type="match status" value="1"/>
</dbReference>
<reference evidence="18 19" key="1">
    <citation type="submission" date="2015-11" db="EMBL/GenBank/DDBJ databases">
        <title>Genomic analysis of 38 Legionella species identifies large and diverse effector repertoires.</title>
        <authorList>
            <person name="Burstein D."/>
            <person name="Amaro F."/>
            <person name="Zusman T."/>
            <person name="Lifshitz Z."/>
            <person name="Cohen O."/>
            <person name="Gilbert J.A."/>
            <person name="Pupko T."/>
            <person name="Shuman H.A."/>
            <person name="Segal G."/>
        </authorList>
    </citation>
    <scope>NUCLEOTIDE SEQUENCE [LARGE SCALE GENOMIC DNA]</scope>
    <source>
        <strain evidence="18 19">ATCC 49506</strain>
    </source>
</reference>
<dbReference type="GO" id="GO:0006428">
    <property type="term" value="P:isoleucyl-tRNA aminoacylation"/>
    <property type="evidence" value="ECO:0007669"/>
    <property type="project" value="UniProtKB-UniRule"/>
</dbReference>
<evidence type="ECO:0000256" key="1">
    <source>
        <dbReference type="ARBA" id="ARBA00004496"/>
    </source>
</evidence>
<keyword evidence="19" id="KW-1185">Reference proteome</keyword>
<dbReference type="GO" id="GO:0002161">
    <property type="term" value="F:aminoacyl-tRNA deacylase activity"/>
    <property type="evidence" value="ECO:0007669"/>
    <property type="project" value="InterPro"/>
</dbReference>
<feature type="binding site" evidence="14">
    <location>
        <position position="915"/>
    </location>
    <ligand>
        <name>Zn(2+)</name>
        <dbReference type="ChEBI" id="CHEBI:29105"/>
    </ligand>
</feature>
<dbReference type="PANTHER" id="PTHR42765:SF1">
    <property type="entry name" value="ISOLEUCINE--TRNA LIGASE, MITOCHONDRIAL"/>
    <property type="match status" value="1"/>
</dbReference>
<dbReference type="InterPro" id="IPR009008">
    <property type="entry name" value="Val/Leu/Ile-tRNA-synth_edit"/>
</dbReference>
<feature type="binding site" evidence="14">
    <location>
        <position position="898"/>
    </location>
    <ligand>
        <name>Zn(2+)</name>
        <dbReference type="ChEBI" id="CHEBI:29105"/>
    </ligand>
</feature>
<dbReference type="RefSeq" id="WP_058503158.1">
    <property type="nucleotide sequence ID" value="NZ_CAAAIF010000002.1"/>
</dbReference>
<dbReference type="PATRIC" id="fig|45070.6.peg.69"/>
<dbReference type="InterPro" id="IPR001412">
    <property type="entry name" value="aa-tRNA-synth_I_CS"/>
</dbReference>
<dbReference type="FunFam" id="3.40.50.620:FF:000042">
    <property type="entry name" value="Isoleucine--tRNA ligase"/>
    <property type="match status" value="1"/>
</dbReference>
<keyword evidence="9 14" id="KW-0067">ATP-binding</keyword>
<evidence type="ECO:0000256" key="4">
    <source>
        <dbReference type="ARBA" id="ARBA00022490"/>
    </source>
</evidence>
<evidence type="ECO:0000256" key="13">
    <source>
        <dbReference type="ARBA" id="ARBA00048359"/>
    </source>
</evidence>
<evidence type="ECO:0000256" key="8">
    <source>
        <dbReference type="ARBA" id="ARBA00022833"/>
    </source>
</evidence>
<evidence type="ECO:0000259" key="16">
    <source>
        <dbReference type="Pfam" id="PF06827"/>
    </source>
</evidence>
<keyword evidence="5 14" id="KW-0436">Ligase</keyword>
<evidence type="ECO:0000256" key="14">
    <source>
        <dbReference type="HAMAP-Rule" id="MF_02002"/>
    </source>
</evidence>
<dbReference type="Gene3D" id="3.40.50.620">
    <property type="entry name" value="HUPs"/>
    <property type="match status" value="2"/>
</dbReference>
<protein>
    <recommendedName>
        <fullName evidence="14">Isoleucine--tRNA ligase</fullName>
        <ecNumber evidence="14">6.1.1.5</ecNumber>
    </recommendedName>
    <alternativeName>
        <fullName evidence="14">Isoleucyl-tRNA synthetase</fullName>
        <shortName evidence="14">IleRS</shortName>
    </alternativeName>
</protein>
<keyword evidence="7 14" id="KW-0547">Nucleotide-binding</keyword>
<dbReference type="Pfam" id="PF06827">
    <property type="entry name" value="zf-FPG_IleRS"/>
    <property type="match status" value="1"/>
</dbReference>
<dbReference type="EC" id="6.1.1.5" evidence="14"/>
<dbReference type="CDD" id="cd07960">
    <property type="entry name" value="Anticodon_Ia_Ile_BEm"/>
    <property type="match status" value="1"/>
</dbReference>
<dbReference type="SUPFAM" id="SSF47323">
    <property type="entry name" value="Anticodon-binding domain of a subclass of class I aminoacyl-tRNA synthetases"/>
    <property type="match status" value="1"/>
</dbReference>
<evidence type="ECO:0000256" key="7">
    <source>
        <dbReference type="ARBA" id="ARBA00022741"/>
    </source>
</evidence>
<dbReference type="EMBL" id="LNYO01000001">
    <property type="protein sequence ID" value="KTD39300.1"/>
    <property type="molecule type" value="Genomic_DNA"/>
</dbReference>
<evidence type="ECO:0000256" key="2">
    <source>
        <dbReference type="ARBA" id="ARBA00006887"/>
    </source>
</evidence>
<dbReference type="InterPro" id="IPR023585">
    <property type="entry name" value="Ile-tRNA-ligase_type1"/>
</dbReference>
<dbReference type="HAMAP" id="MF_02002">
    <property type="entry name" value="Ile_tRNA_synth_type1"/>
    <property type="match status" value="1"/>
</dbReference>
<evidence type="ECO:0000256" key="11">
    <source>
        <dbReference type="ARBA" id="ARBA00023146"/>
    </source>
</evidence>
<name>A0A0W0X475_9GAMM</name>
<feature type="binding site" evidence="14">
    <location>
        <position position="559"/>
    </location>
    <ligand>
        <name>L-isoleucyl-5'-AMP</name>
        <dbReference type="ChEBI" id="CHEBI:178002"/>
    </ligand>
</feature>
<feature type="binding site" evidence="14">
    <location>
        <position position="895"/>
    </location>
    <ligand>
        <name>Zn(2+)</name>
        <dbReference type="ChEBI" id="CHEBI:29105"/>
    </ligand>
</feature>